<evidence type="ECO:0000313" key="6">
    <source>
        <dbReference type="Proteomes" id="UP000285503"/>
    </source>
</evidence>
<dbReference type="Proteomes" id="UP000285503">
    <property type="component" value="Unassembled WGS sequence"/>
</dbReference>
<dbReference type="AlphaFoldDB" id="A0A415FSC4"/>
<evidence type="ECO:0000313" key="2">
    <source>
        <dbReference type="EMBL" id="KAB6142014.1"/>
    </source>
</evidence>
<dbReference type="EMBL" id="VYQC01000015">
    <property type="protein sequence ID" value="KAA9039687.1"/>
    <property type="molecule type" value="Genomic_DNA"/>
</dbReference>
<organism evidence="5 6">
    <name type="scientific">Bacteroides xylanisolvens</name>
    <dbReference type="NCBI Taxonomy" id="371601"/>
    <lineage>
        <taxon>Bacteria</taxon>
        <taxon>Pseudomonadati</taxon>
        <taxon>Bacteroidota</taxon>
        <taxon>Bacteroidia</taxon>
        <taxon>Bacteroidales</taxon>
        <taxon>Bacteroidaceae</taxon>
        <taxon>Bacteroides</taxon>
    </lineage>
</organism>
<reference evidence="7" key="1">
    <citation type="journal article" date="2018" name="J. Anim. Genet.">
        <title>Acquired interbacterial defense systems protect against interspecies antagonism in the human gut microbiome.</title>
        <authorList>
            <person name="Ross B.D."/>
            <person name="Verster A.J."/>
            <person name="Radey M.C."/>
            <person name="Schmidtke D.T."/>
            <person name="Pope C.E."/>
            <person name="Hoffman L.R."/>
            <person name="Hajjar A."/>
            <person name="Peterson S.B."/>
            <person name="Borenstein E."/>
            <person name="Mougous J."/>
        </authorList>
    </citation>
    <scope>NUCLEOTIDE SEQUENCE [LARGE SCALE GENOMIC DNA]</scope>
    <source>
        <strain evidence="7">H204</strain>
    </source>
</reference>
<reference evidence="1" key="3">
    <citation type="journal article" date="2019" name="bioRxiv">
        <title>Acquired interbacterial defense systems protect against interspecies antagonism in the human gut microbiome.</title>
        <authorList>
            <person name="Ross B.D."/>
            <person name="Verster A.J."/>
            <person name="Radey M.C."/>
            <person name="Schmidtke D.T."/>
            <person name="Pope C.E."/>
            <person name="Hoffman L.R."/>
            <person name="Hajjar A.M."/>
            <person name="Peterson S.B."/>
            <person name="Borenstein E."/>
            <person name="Mougous J.D."/>
        </authorList>
    </citation>
    <scope>NUCLEOTIDE SEQUENCE</scope>
    <source>
        <strain evidence="1">H204</strain>
    </source>
</reference>
<gene>
    <name evidence="5" type="ORF">DW075_13495</name>
    <name evidence="1" type="ORF">F6S82_20815</name>
    <name evidence="2" type="ORF">GA398_21990</name>
    <name evidence="3" type="ORF">GA424_02120</name>
    <name evidence="4" type="ORF">GAZ26_04610</name>
</gene>
<dbReference type="EMBL" id="WDEH01000002">
    <property type="protein sequence ID" value="KAB6143050.1"/>
    <property type="molecule type" value="Genomic_DNA"/>
</dbReference>
<proteinExistence type="predicted"/>
<reference evidence="8 9" key="4">
    <citation type="journal article" date="2019" name="Nat. Med.">
        <title>A library of human gut bacterial isolates paired with longitudinal multiomics data enables mechanistic microbiome research.</title>
        <authorList>
            <person name="Poyet M."/>
            <person name="Groussin M."/>
            <person name="Gibbons S.M."/>
            <person name="Avila-Pacheco J."/>
            <person name="Jiang X."/>
            <person name="Kearney S.M."/>
            <person name="Perrotta A.R."/>
            <person name="Berdy B."/>
            <person name="Zhao S."/>
            <person name="Lieberman T.D."/>
            <person name="Swanson P.K."/>
            <person name="Smith M."/>
            <person name="Roesemann S."/>
            <person name="Alexander J.E."/>
            <person name="Rich S.A."/>
            <person name="Livny J."/>
            <person name="Vlamakis H."/>
            <person name="Clish C."/>
            <person name="Bullock K."/>
            <person name="Deik A."/>
            <person name="Scott J."/>
            <person name="Pierce K.A."/>
            <person name="Xavier R.J."/>
            <person name="Alm E.J."/>
        </authorList>
    </citation>
    <scope>NUCLEOTIDE SEQUENCE [LARGE SCALE GENOMIC DNA]</scope>
    <source>
        <strain evidence="2 8">BIOML-A58</strain>
        <strain evidence="3 10">BIOML-A62</strain>
        <strain evidence="4 9">BIOML-A7</strain>
    </source>
</reference>
<evidence type="ECO:0000313" key="7">
    <source>
        <dbReference type="Proteomes" id="UP000327007"/>
    </source>
</evidence>
<evidence type="ECO:0000313" key="3">
    <source>
        <dbReference type="EMBL" id="KAB6143050.1"/>
    </source>
</evidence>
<dbReference type="EMBL" id="WDCG01000003">
    <property type="protein sequence ID" value="KAB6426601.1"/>
    <property type="molecule type" value="Genomic_DNA"/>
</dbReference>
<evidence type="ECO:0000313" key="8">
    <source>
        <dbReference type="Proteomes" id="UP000434604"/>
    </source>
</evidence>
<name>A0A415FSC4_9BACE</name>
<dbReference type="Proteomes" id="UP000434604">
    <property type="component" value="Unassembled WGS sequence"/>
</dbReference>
<evidence type="ECO:0000313" key="4">
    <source>
        <dbReference type="EMBL" id="KAB6426601.1"/>
    </source>
</evidence>
<evidence type="ECO:0000313" key="5">
    <source>
        <dbReference type="EMBL" id="RHK25760.1"/>
    </source>
</evidence>
<reference evidence="1" key="5">
    <citation type="submission" date="2019-09" db="EMBL/GenBank/DDBJ databases">
        <authorList>
            <person name="Ross B.D."/>
            <person name="Verster A.J."/>
            <person name="Radey M.C."/>
            <person name="Schmidtke D.T."/>
            <person name="Pope C.E."/>
            <person name="Hoffman L.R."/>
            <person name="Hajjar A.M."/>
            <person name="Peterson S.B."/>
            <person name="Borenstein E."/>
            <person name="Mougous J.D."/>
        </authorList>
    </citation>
    <scope>NUCLEOTIDE SEQUENCE</scope>
    <source>
        <strain evidence="1">H204</strain>
    </source>
</reference>
<protein>
    <submittedName>
        <fullName evidence="5">Uncharacterized protein</fullName>
    </submittedName>
</protein>
<dbReference type="Proteomes" id="UP000487596">
    <property type="component" value="Unassembled WGS sequence"/>
</dbReference>
<evidence type="ECO:0000313" key="10">
    <source>
        <dbReference type="Proteomes" id="UP000487596"/>
    </source>
</evidence>
<accession>A0A415FSC4</accession>
<evidence type="ECO:0000313" key="1">
    <source>
        <dbReference type="EMBL" id="KAA9039687.1"/>
    </source>
</evidence>
<comment type="caution">
    <text evidence="5">The sequence shown here is derived from an EMBL/GenBank/DDBJ whole genome shotgun (WGS) entry which is preliminary data.</text>
</comment>
<dbReference type="EMBL" id="QRNE01000070">
    <property type="protein sequence ID" value="RHK25760.1"/>
    <property type="molecule type" value="Genomic_DNA"/>
</dbReference>
<sequence>MNKFSFYVHFVYVHDAKIAKENGFTLQFCSNYPPKMSRICAMYTFLTNYNTIWERFLPNTV</sequence>
<dbReference type="EMBL" id="WDED01000045">
    <property type="protein sequence ID" value="KAB6142014.1"/>
    <property type="molecule type" value="Genomic_DNA"/>
</dbReference>
<evidence type="ECO:0000313" key="9">
    <source>
        <dbReference type="Proteomes" id="UP000471447"/>
    </source>
</evidence>
<reference evidence="5 6" key="2">
    <citation type="submission" date="2018-08" db="EMBL/GenBank/DDBJ databases">
        <title>A genome reference for cultivated species of the human gut microbiota.</title>
        <authorList>
            <person name="Zou Y."/>
            <person name="Xue W."/>
            <person name="Luo G."/>
        </authorList>
    </citation>
    <scope>NUCLEOTIDE SEQUENCE [LARGE SCALE GENOMIC DNA]</scope>
    <source>
        <strain evidence="5 6">AF46-11NS</strain>
    </source>
</reference>
<dbReference type="Proteomes" id="UP000471447">
    <property type="component" value="Unassembled WGS sequence"/>
</dbReference>
<dbReference type="Proteomes" id="UP000327007">
    <property type="component" value="Unassembled WGS sequence"/>
</dbReference>